<proteinExistence type="predicted"/>
<dbReference type="InterPro" id="IPR049713">
    <property type="entry name" value="Pr6Pr-like"/>
</dbReference>
<feature type="transmembrane region" description="Helical" evidence="2">
    <location>
        <begin position="104"/>
        <end position="122"/>
    </location>
</feature>
<dbReference type="NCBIfam" id="NF038065">
    <property type="entry name" value="Pr6Pr"/>
    <property type="match status" value="1"/>
</dbReference>
<feature type="transmembrane region" description="Helical" evidence="2">
    <location>
        <begin position="42"/>
        <end position="61"/>
    </location>
</feature>
<feature type="region of interest" description="Disordered" evidence="1">
    <location>
        <begin position="205"/>
        <end position="277"/>
    </location>
</feature>
<evidence type="ECO:0000256" key="1">
    <source>
        <dbReference type="SAM" id="MobiDB-lite"/>
    </source>
</evidence>
<feature type="transmembrane region" description="Helical" evidence="2">
    <location>
        <begin position="7"/>
        <end position="30"/>
    </location>
</feature>
<gene>
    <name evidence="3" type="ORF">BKA15_004935</name>
</gene>
<keyword evidence="2" id="KW-0472">Membrane</keyword>
<feature type="transmembrane region" description="Helical" evidence="2">
    <location>
        <begin position="134"/>
        <end position="153"/>
    </location>
</feature>
<dbReference type="RefSeq" id="WP_179755224.1">
    <property type="nucleotide sequence ID" value="NZ_JACCBU010000001.1"/>
</dbReference>
<evidence type="ECO:0000313" key="4">
    <source>
        <dbReference type="Proteomes" id="UP000569914"/>
    </source>
</evidence>
<name>A0A7Y9LF10_9ACTN</name>
<feature type="transmembrane region" description="Helical" evidence="2">
    <location>
        <begin position="173"/>
        <end position="194"/>
    </location>
</feature>
<keyword evidence="2" id="KW-1133">Transmembrane helix</keyword>
<organism evidence="3 4">
    <name type="scientific">Microlunatus parietis</name>
    <dbReference type="NCBI Taxonomy" id="682979"/>
    <lineage>
        <taxon>Bacteria</taxon>
        <taxon>Bacillati</taxon>
        <taxon>Actinomycetota</taxon>
        <taxon>Actinomycetes</taxon>
        <taxon>Propionibacteriales</taxon>
        <taxon>Propionibacteriaceae</taxon>
        <taxon>Microlunatus</taxon>
    </lineage>
</organism>
<evidence type="ECO:0000313" key="3">
    <source>
        <dbReference type="EMBL" id="NYE73606.1"/>
    </source>
</evidence>
<evidence type="ECO:0008006" key="5">
    <source>
        <dbReference type="Google" id="ProtNLM"/>
    </source>
</evidence>
<dbReference type="EMBL" id="JACCBU010000001">
    <property type="protein sequence ID" value="NYE73606.1"/>
    <property type="molecule type" value="Genomic_DNA"/>
</dbReference>
<sequence>MKKPNPAFVILTALWRIGIAVCAFAGWWLYGHDPEELPFLTQSGNLLVAIVFLGLAFYYPIASFATGREPGRGKLRGMMTLLLVIVGGTYVGVMEGDLEELHNLLTHVVTPLLVLLDWCFIGRSQNRARWWHPFIWILVPAVWMIGYTLTDGYEWVRGGSPLYSFLNPERSSFPMVALGMVVAGLVAGFLLYGIAKIKNALSRAVRGPEQPEQPQRPPNPYPQQLPQQQWGGPPQQPGPYQPVPQQGYPPAPQQPLPQQPVPQQPGPYPPGPPQQGY</sequence>
<accession>A0A7Y9LF10</accession>
<evidence type="ECO:0000256" key="2">
    <source>
        <dbReference type="SAM" id="Phobius"/>
    </source>
</evidence>
<keyword evidence="4" id="KW-1185">Reference proteome</keyword>
<dbReference type="Proteomes" id="UP000569914">
    <property type="component" value="Unassembled WGS sequence"/>
</dbReference>
<protein>
    <recommendedName>
        <fullName evidence="5">Integral membrane protein</fullName>
    </recommendedName>
</protein>
<keyword evidence="2" id="KW-0812">Transmembrane</keyword>
<comment type="caution">
    <text evidence="3">The sequence shown here is derived from an EMBL/GenBank/DDBJ whole genome shotgun (WGS) entry which is preliminary data.</text>
</comment>
<feature type="compositionally biased region" description="Low complexity" evidence="1">
    <location>
        <begin position="224"/>
        <end position="233"/>
    </location>
</feature>
<feature type="compositionally biased region" description="Pro residues" evidence="1">
    <location>
        <begin position="234"/>
        <end position="277"/>
    </location>
</feature>
<reference evidence="3 4" key="1">
    <citation type="submission" date="2020-07" db="EMBL/GenBank/DDBJ databases">
        <title>Sequencing the genomes of 1000 actinobacteria strains.</title>
        <authorList>
            <person name="Klenk H.-P."/>
        </authorList>
    </citation>
    <scope>NUCLEOTIDE SEQUENCE [LARGE SCALE GENOMIC DNA]</scope>
    <source>
        <strain evidence="3 4">DSM 22083</strain>
    </source>
</reference>
<feature type="transmembrane region" description="Helical" evidence="2">
    <location>
        <begin position="73"/>
        <end position="92"/>
    </location>
</feature>
<dbReference type="AlphaFoldDB" id="A0A7Y9LF10"/>
<feature type="compositionally biased region" description="Pro residues" evidence="1">
    <location>
        <begin position="214"/>
        <end position="223"/>
    </location>
</feature>